<keyword evidence="3" id="KW-1185">Reference proteome</keyword>
<name>A0A7I7XH66_9MYCO</name>
<protein>
    <submittedName>
        <fullName evidence="2">Uncharacterized protein</fullName>
    </submittedName>
</protein>
<dbReference type="KEGG" id="mmag:MMAD_28420"/>
<feature type="region of interest" description="Disordered" evidence="1">
    <location>
        <begin position="1"/>
        <end position="47"/>
    </location>
</feature>
<dbReference type="EMBL" id="AP022610">
    <property type="protein sequence ID" value="BBZ28547.1"/>
    <property type="molecule type" value="Genomic_DNA"/>
</dbReference>
<evidence type="ECO:0000256" key="1">
    <source>
        <dbReference type="SAM" id="MobiDB-lite"/>
    </source>
</evidence>
<evidence type="ECO:0000313" key="2">
    <source>
        <dbReference type="EMBL" id="BBZ28547.1"/>
    </source>
</evidence>
<gene>
    <name evidence="2" type="ORF">MMAD_28420</name>
</gene>
<accession>A0A7I7XH66</accession>
<dbReference type="Proteomes" id="UP000466517">
    <property type="component" value="Chromosome"/>
</dbReference>
<reference evidence="2 3" key="1">
    <citation type="journal article" date="2019" name="Emerg. Microbes Infect.">
        <title>Comprehensive subspecies identification of 175 nontuberculous mycobacteria species based on 7547 genomic profiles.</title>
        <authorList>
            <person name="Matsumoto Y."/>
            <person name="Kinjo T."/>
            <person name="Motooka D."/>
            <person name="Nabeya D."/>
            <person name="Jung N."/>
            <person name="Uechi K."/>
            <person name="Horii T."/>
            <person name="Iida T."/>
            <person name="Fujita J."/>
            <person name="Nakamura S."/>
        </authorList>
    </citation>
    <scope>NUCLEOTIDE SEQUENCE [LARGE SCALE GENOMIC DNA]</scope>
    <source>
        <strain evidence="2 3">JCM 13574</strain>
    </source>
</reference>
<sequence length="68" mass="7405">MLRRCLQSGQRVGGHRATGEHQQGSGDLQSFGETVRHQRDESYGAGAQYEEGVARRVVDGGNSFRSLA</sequence>
<proteinExistence type="predicted"/>
<dbReference type="AlphaFoldDB" id="A0A7I7XH66"/>
<organism evidence="2 3">
    <name type="scientific">Mycolicibacterium madagascariense</name>
    <dbReference type="NCBI Taxonomy" id="212765"/>
    <lineage>
        <taxon>Bacteria</taxon>
        <taxon>Bacillati</taxon>
        <taxon>Actinomycetota</taxon>
        <taxon>Actinomycetes</taxon>
        <taxon>Mycobacteriales</taxon>
        <taxon>Mycobacteriaceae</taxon>
        <taxon>Mycolicibacterium</taxon>
    </lineage>
</organism>
<evidence type="ECO:0000313" key="3">
    <source>
        <dbReference type="Proteomes" id="UP000466517"/>
    </source>
</evidence>
<feature type="compositionally biased region" description="Polar residues" evidence="1">
    <location>
        <begin position="20"/>
        <end position="32"/>
    </location>
</feature>